<evidence type="ECO:0000313" key="4">
    <source>
        <dbReference type="Proteomes" id="UP000661691"/>
    </source>
</evidence>
<name>A0A926NCA4_9BACL</name>
<dbReference type="EMBL" id="JACXAH010000020">
    <property type="protein sequence ID" value="MBD1373180.1"/>
    <property type="molecule type" value="Genomic_DNA"/>
</dbReference>
<keyword evidence="2" id="KW-0812">Transmembrane</keyword>
<feature type="region of interest" description="Disordered" evidence="1">
    <location>
        <begin position="110"/>
        <end position="136"/>
    </location>
</feature>
<dbReference type="AlphaFoldDB" id="A0A926NCA4"/>
<dbReference type="RefSeq" id="WP_191142359.1">
    <property type="nucleotide sequence ID" value="NZ_JACXAH010000020.1"/>
</dbReference>
<keyword evidence="2" id="KW-1133">Transmembrane helix</keyword>
<sequence length="240" mass="26698">SLSRTMKTKPEETTQSLSRAGKIKSEDFSESTARTEAISSQPNEDSNQQSLDKLRRMDSLSRSSVKNKQKEDTKLPNMGMVIIIIAVLGISIVIAMLLYFFVLGDDKREQNTVENPPVTSGSEDSSEPSGAQERTAGAISLVSEEGEVSVFNFQGSDTITLEFVANRDSSRIVIDQNNTESDNILNEATMREGNPPWKVNHTFETDDAELWIRMNNPENITVKVNGQELKGNKVNQIKRQ</sequence>
<evidence type="ECO:0000256" key="1">
    <source>
        <dbReference type="SAM" id="MobiDB-lite"/>
    </source>
</evidence>
<feature type="compositionally biased region" description="Polar residues" evidence="1">
    <location>
        <begin position="30"/>
        <end position="51"/>
    </location>
</feature>
<evidence type="ECO:0000313" key="3">
    <source>
        <dbReference type="EMBL" id="MBD1373180.1"/>
    </source>
</evidence>
<feature type="non-terminal residue" evidence="3">
    <location>
        <position position="1"/>
    </location>
</feature>
<feature type="region of interest" description="Disordered" evidence="1">
    <location>
        <begin position="1"/>
        <end position="71"/>
    </location>
</feature>
<keyword evidence="2" id="KW-0472">Membrane</keyword>
<evidence type="ECO:0008006" key="5">
    <source>
        <dbReference type="Google" id="ProtNLM"/>
    </source>
</evidence>
<reference evidence="3" key="1">
    <citation type="submission" date="2020-09" db="EMBL/GenBank/DDBJ databases">
        <title>A novel bacterium of genus Hazenella, isolated from South China Sea.</title>
        <authorList>
            <person name="Huang H."/>
            <person name="Mo K."/>
            <person name="Hu Y."/>
        </authorList>
    </citation>
    <scope>NUCLEOTIDE SEQUENCE</scope>
    <source>
        <strain evidence="3">IB182357</strain>
    </source>
</reference>
<comment type="caution">
    <text evidence="3">The sequence shown here is derived from an EMBL/GenBank/DDBJ whole genome shotgun (WGS) entry which is preliminary data.</text>
</comment>
<proteinExistence type="predicted"/>
<organism evidence="3 4">
    <name type="scientific">Polycladospora coralii</name>
    <dbReference type="NCBI Taxonomy" id="2771432"/>
    <lineage>
        <taxon>Bacteria</taxon>
        <taxon>Bacillati</taxon>
        <taxon>Bacillota</taxon>
        <taxon>Bacilli</taxon>
        <taxon>Bacillales</taxon>
        <taxon>Thermoactinomycetaceae</taxon>
        <taxon>Polycladospora</taxon>
    </lineage>
</organism>
<feature type="compositionally biased region" description="Polar residues" evidence="1">
    <location>
        <begin position="112"/>
        <end position="129"/>
    </location>
</feature>
<dbReference type="Proteomes" id="UP000661691">
    <property type="component" value="Unassembled WGS sequence"/>
</dbReference>
<protein>
    <recommendedName>
        <fullName evidence="5">DUF4115 domain-containing protein</fullName>
    </recommendedName>
</protein>
<keyword evidence="4" id="KW-1185">Reference proteome</keyword>
<accession>A0A926NCA4</accession>
<gene>
    <name evidence="3" type="ORF">IC620_12565</name>
</gene>
<evidence type="ECO:0000256" key="2">
    <source>
        <dbReference type="SAM" id="Phobius"/>
    </source>
</evidence>
<feature type="transmembrane region" description="Helical" evidence="2">
    <location>
        <begin position="78"/>
        <end position="102"/>
    </location>
</feature>